<protein>
    <submittedName>
        <fullName evidence="3">Uncharacterized protein DUF4334</fullName>
    </submittedName>
</protein>
<dbReference type="InterPro" id="IPR025951">
    <property type="entry name" value="GXWXG_dom"/>
</dbReference>
<dbReference type="InterPro" id="IPR025568">
    <property type="entry name" value="DUF4334"/>
</dbReference>
<accession>A0A318RSX3</accession>
<evidence type="ECO:0000313" key="3">
    <source>
        <dbReference type="EMBL" id="PYE12133.1"/>
    </source>
</evidence>
<proteinExistence type="predicted"/>
<evidence type="ECO:0000259" key="2">
    <source>
        <dbReference type="Pfam" id="PF14232"/>
    </source>
</evidence>
<dbReference type="Gene3D" id="2.40.128.580">
    <property type="entry name" value="GXWXG domain"/>
    <property type="match status" value="1"/>
</dbReference>
<dbReference type="Pfam" id="PF14232">
    <property type="entry name" value="DUF4334"/>
    <property type="match status" value="1"/>
</dbReference>
<evidence type="ECO:0000313" key="4">
    <source>
        <dbReference type="Proteomes" id="UP000247591"/>
    </source>
</evidence>
<sequence length="188" mass="20484">MSTAEIIIAEQQATAAQAQDVFDNAPAVEPDFMIGTWKGAELRTGHRMDGMLGASGWWGKAFIDSETVHPLLFPTADGRALWALDPRRLPFGLLMKAPLASLEGRSLAGLVAASRPVMGTRKPKARLRTTEYGGVGSATMVYDAHPINDVFRRIDDDTVIGLMDLRGANPYFFSLRRDDSLPVLAQGR</sequence>
<keyword evidence="4" id="KW-1185">Reference proteome</keyword>
<dbReference type="EMBL" id="QJSP01000025">
    <property type="protein sequence ID" value="PYE12133.1"/>
    <property type="molecule type" value="Genomic_DNA"/>
</dbReference>
<feature type="domain" description="GXWXG" evidence="1">
    <location>
        <begin position="21"/>
        <end position="78"/>
    </location>
</feature>
<organism evidence="3 4">
    <name type="scientific">Williamsia limnetica</name>
    <dbReference type="NCBI Taxonomy" id="882452"/>
    <lineage>
        <taxon>Bacteria</taxon>
        <taxon>Bacillati</taxon>
        <taxon>Actinomycetota</taxon>
        <taxon>Actinomycetes</taxon>
        <taxon>Mycobacteriales</taxon>
        <taxon>Nocardiaceae</taxon>
        <taxon>Williamsia</taxon>
    </lineage>
</organism>
<gene>
    <name evidence="3" type="ORF">DFR67_12554</name>
</gene>
<dbReference type="RefSeq" id="WP_110472698.1">
    <property type="nucleotide sequence ID" value="NZ_QJSP01000025.1"/>
</dbReference>
<feature type="domain" description="DUF4334" evidence="2">
    <location>
        <begin position="123"/>
        <end position="177"/>
    </location>
</feature>
<reference evidence="3 4" key="1">
    <citation type="submission" date="2018-06" db="EMBL/GenBank/DDBJ databases">
        <title>Genomic Encyclopedia of Type Strains, Phase IV (KMG-IV): sequencing the most valuable type-strain genomes for metagenomic binning, comparative biology and taxonomic classification.</title>
        <authorList>
            <person name="Goeker M."/>
        </authorList>
    </citation>
    <scope>NUCLEOTIDE SEQUENCE [LARGE SCALE GENOMIC DNA]</scope>
    <source>
        <strain evidence="3 4">DSM 45521</strain>
    </source>
</reference>
<evidence type="ECO:0000259" key="1">
    <source>
        <dbReference type="Pfam" id="PF14231"/>
    </source>
</evidence>
<dbReference type="Proteomes" id="UP000247591">
    <property type="component" value="Unassembled WGS sequence"/>
</dbReference>
<name>A0A318RSX3_WILLI</name>
<dbReference type="AlphaFoldDB" id="A0A318RSX3"/>
<comment type="caution">
    <text evidence="3">The sequence shown here is derived from an EMBL/GenBank/DDBJ whole genome shotgun (WGS) entry which is preliminary data.</text>
</comment>
<dbReference type="Pfam" id="PF14231">
    <property type="entry name" value="GXWXG"/>
    <property type="match status" value="1"/>
</dbReference>
<dbReference type="OrthoDB" id="8905397at2"/>